<dbReference type="EC" id="5.2.1.8" evidence="3"/>
<dbReference type="GO" id="GO:0006457">
    <property type="term" value="P:protein folding"/>
    <property type="evidence" value="ECO:0007669"/>
    <property type="project" value="InterPro"/>
</dbReference>
<dbReference type="Proteomes" id="UP000230973">
    <property type="component" value="Unassembled WGS sequence"/>
</dbReference>
<dbReference type="PRINTS" id="PR00153">
    <property type="entry name" value="CSAPPISMRASE"/>
</dbReference>
<reference evidence="7" key="1">
    <citation type="submission" date="2017-09" db="EMBL/GenBank/DDBJ databases">
        <title>Depth-based differentiation of microbial function through sediment-hosted aquifers and enrichment of novel symbionts in the deep terrestrial subsurface.</title>
        <authorList>
            <person name="Probst A.J."/>
            <person name="Ladd B."/>
            <person name="Jarett J.K."/>
            <person name="Geller-Mcgrath D.E."/>
            <person name="Sieber C.M.K."/>
            <person name="Emerson J.B."/>
            <person name="Anantharaman K."/>
            <person name="Thomas B.C."/>
            <person name="Malmstrom R."/>
            <person name="Stieglmeier M."/>
            <person name="Klingl A."/>
            <person name="Woyke T."/>
            <person name="Ryan C.M."/>
            <person name="Banfield J.F."/>
        </authorList>
    </citation>
    <scope>NUCLEOTIDE SEQUENCE [LARGE SCALE GENOMIC DNA]</scope>
</reference>
<dbReference type="PANTHER" id="PTHR45625:SF4">
    <property type="entry name" value="PEPTIDYLPROLYL ISOMERASE DOMAIN AND WD REPEAT-CONTAINING PROTEIN 1"/>
    <property type="match status" value="1"/>
</dbReference>
<gene>
    <name evidence="6" type="ORF">COY93_00935</name>
</gene>
<dbReference type="Pfam" id="PF00160">
    <property type="entry name" value="Pro_isomerase"/>
    <property type="match status" value="1"/>
</dbReference>
<dbReference type="PROSITE" id="PS00170">
    <property type="entry name" value="CSA_PPIASE_1"/>
    <property type="match status" value="1"/>
</dbReference>
<dbReference type="AlphaFoldDB" id="A0A2M7QBV9"/>
<keyword evidence="1 3" id="KW-0697">Rotamase</keyword>
<dbReference type="GO" id="GO:0003755">
    <property type="term" value="F:peptidyl-prolyl cis-trans isomerase activity"/>
    <property type="evidence" value="ECO:0007669"/>
    <property type="project" value="UniProtKB-UniRule"/>
</dbReference>
<comment type="caution">
    <text evidence="6">The sequence shown here is derived from an EMBL/GenBank/DDBJ whole genome shotgun (WGS) entry which is preliminary data.</text>
</comment>
<organism evidence="6 7">
    <name type="scientific">Candidatus Uhrbacteria bacterium CG_4_10_14_0_8_um_filter_58_22</name>
    <dbReference type="NCBI Taxonomy" id="1975029"/>
    <lineage>
        <taxon>Bacteria</taxon>
        <taxon>Candidatus Uhriibacteriota</taxon>
    </lineage>
</organism>
<comment type="catalytic activity">
    <reaction evidence="3">
        <text>[protein]-peptidylproline (omega=180) = [protein]-peptidylproline (omega=0)</text>
        <dbReference type="Rhea" id="RHEA:16237"/>
        <dbReference type="Rhea" id="RHEA-COMP:10747"/>
        <dbReference type="Rhea" id="RHEA-COMP:10748"/>
        <dbReference type="ChEBI" id="CHEBI:83833"/>
        <dbReference type="ChEBI" id="CHEBI:83834"/>
        <dbReference type="EC" id="5.2.1.8"/>
    </reaction>
</comment>
<evidence type="ECO:0000313" key="6">
    <source>
        <dbReference type="EMBL" id="PIY63261.1"/>
    </source>
</evidence>
<dbReference type="InterPro" id="IPR002130">
    <property type="entry name" value="Cyclophilin-type_PPIase_dom"/>
</dbReference>
<dbReference type="InterPro" id="IPR044666">
    <property type="entry name" value="Cyclophilin_A-like"/>
</dbReference>
<dbReference type="SUPFAM" id="SSF50891">
    <property type="entry name" value="Cyclophilin-like"/>
    <property type="match status" value="1"/>
</dbReference>
<dbReference type="InterPro" id="IPR020892">
    <property type="entry name" value="Cyclophilin-type_PPIase_CS"/>
</dbReference>
<name>A0A2M7QBV9_9BACT</name>
<dbReference type="CDD" id="cd00317">
    <property type="entry name" value="cyclophilin"/>
    <property type="match status" value="1"/>
</dbReference>
<evidence type="ECO:0000256" key="4">
    <source>
        <dbReference type="SAM" id="MobiDB-lite"/>
    </source>
</evidence>
<dbReference type="InterPro" id="IPR029000">
    <property type="entry name" value="Cyclophilin-like_dom_sf"/>
</dbReference>
<sequence length="177" mass="19081">MQQPSASDTPEETATERPQVPVEPVGILPAERIEDRQVRVKTNRGEIVFELFAEDAPKAVSNFVALAESGYYDGLTFHRVVPGFVIQGGDPSGNGTGGPGYKFEDEPVTRDYLAGTVAMANAGPDTNGSQYFVCLEDQPTLPKNYTIFGQVTSGLDIVRSIAIGDVMETVTVEPKQQ</sequence>
<evidence type="ECO:0000256" key="1">
    <source>
        <dbReference type="ARBA" id="ARBA00023110"/>
    </source>
</evidence>
<dbReference type="Gene3D" id="2.40.100.10">
    <property type="entry name" value="Cyclophilin-like"/>
    <property type="match status" value="1"/>
</dbReference>
<protein>
    <recommendedName>
        <fullName evidence="3">Peptidyl-prolyl cis-trans isomerase</fullName>
        <shortName evidence="3">PPIase</shortName>
        <ecNumber evidence="3">5.2.1.8</ecNumber>
    </recommendedName>
</protein>
<keyword evidence="2 3" id="KW-0413">Isomerase</keyword>
<proteinExistence type="inferred from homology"/>
<feature type="region of interest" description="Disordered" evidence="4">
    <location>
        <begin position="1"/>
        <end position="25"/>
    </location>
</feature>
<evidence type="ECO:0000259" key="5">
    <source>
        <dbReference type="PROSITE" id="PS50072"/>
    </source>
</evidence>
<dbReference type="PANTHER" id="PTHR45625">
    <property type="entry name" value="PEPTIDYL-PROLYL CIS-TRANS ISOMERASE-RELATED"/>
    <property type="match status" value="1"/>
</dbReference>
<evidence type="ECO:0000256" key="2">
    <source>
        <dbReference type="ARBA" id="ARBA00023235"/>
    </source>
</evidence>
<comment type="function">
    <text evidence="3">PPIases accelerate the folding of proteins. It catalyzes the cis-trans isomerization of proline imidic peptide bonds in oligopeptides.</text>
</comment>
<comment type="similarity">
    <text evidence="3">Belongs to the cyclophilin-type PPIase family.</text>
</comment>
<dbReference type="EMBL" id="PFLC01000011">
    <property type="protein sequence ID" value="PIY63261.1"/>
    <property type="molecule type" value="Genomic_DNA"/>
</dbReference>
<accession>A0A2M7QBV9</accession>
<dbReference type="PROSITE" id="PS50072">
    <property type="entry name" value="CSA_PPIASE_2"/>
    <property type="match status" value="1"/>
</dbReference>
<evidence type="ECO:0000313" key="7">
    <source>
        <dbReference type="Proteomes" id="UP000230973"/>
    </source>
</evidence>
<evidence type="ECO:0000256" key="3">
    <source>
        <dbReference type="RuleBase" id="RU363019"/>
    </source>
</evidence>
<feature type="domain" description="PPIase cyclophilin-type" evidence="5">
    <location>
        <begin position="45"/>
        <end position="177"/>
    </location>
</feature>